<dbReference type="OrthoDB" id="9945342at2"/>
<dbReference type="RefSeq" id="WP_161257431.1">
    <property type="nucleotide sequence ID" value="NZ_WXEY01000006.1"/>
</dbReference>
<sequence>MHYRYRRSPAGHHRWMKMMPYMIAGWLGLIIWYISQVNQMTEAVTDIRDTLRLRRR</sequence>
<organism evidence="1 2">
    <name type="scientific">Heliomicrobium undosum</name>
    <dbReference type="NCBI Taxonomy" id="121734"/>
    <lineage>
        <taxon>Bacteria</taxon>
        <taxon>Bacillati</taxon>
        <taxon>Bacillota</taxon>
        <taxon>Clostridia</taxon>
        <taxon>Eubacteriales</taxon>
        <taxon>Heliobacteriaceae</taxon>
        <taxon>Heliomicrobium</taxon>
    </lineage>
</organism>
<name>A0A845L0F3_9FIRM</name>
<accession>A0A845L0F3</accession>
<dbReference type="AlphaFoldDB" id="A0A845L0F3"/>
<comment type="caution">
    <text evidence="1">The sequence shown here is derived from an EMBL/GenBank/DDBJ whole genome shotgun (WGS) entry which is preliminary data.</text>
</comment>
<proteinExistence type="predicted"/>
<reference evidence="1 2" key="1">
    <citation type="submission" date="2020-01" db="EMBL/GenBank/DDBJ databases">
        <title>Whole-genome sequence of Heliobacterium undosum DSM 13378.</title>
        <authorList>
            <person name="Kyndt J.A."/>
            <person name="Meyer T.E."/>
        </authorList>
    </citation>
    <scope>NUCLEOTIDE SEQUENCE [LARGE SCALE GENOMIC DNA]</scope>
    <source>
        <strain evidence="1 2">DSM 13378</strain>
    </source>
</reference>
<evidence type="ECO:0000313" key="2">
    <source>
        <dbReference type="Proteomes" id="UP000463470"/>
    </source>
</evidence>
<dbReference type="EMBL" id="WXEY01000006">
    <property type="protein sequence ID" value="MZP29633.1"/>
    <property type="molecule type" value="Genomic_DNA"/>
</dbReference>
<dbReference type="Proteomes" id="UP000463470">
    <property type="component" value="Unassembled WGS sequence"/>
</dbReference>
<evidence type="ECO:0000313" key="1">
    <source>
        <dbReference type="EMBL" id="MZP29633.1"/>
    </source>
</evidence>
<keyword evidence="2" id="KW-1185">Reference proteome</keyword>
<gene>
    <name evidence="1" type="ORF">GTO91_07935</name>
</gene>
<protein>
    <submittedName>
        <fullName evidence="1">Uncharacterized protein</fullName>
    </submittedName>
</protein>